<dbReference type="AlphaFoldDB" id="A0A931GQU9"/>
<dbReference type="EMBL" id="JADOUA010000001">
    <property type="protein sequence ID" value="MBG6088954.1"/>
    <property type="molecule type" value="Genomic_DNA"/>
</dbReference>
<dbReference type="RefSeq" id="WP_197011614.1">
    <property type="nucleotide sequence ID" value="NZ_BAABES010000026.1"/>
</dbReference>
<comment type="caution">
    <text evidence="1">The sequence shown here is derived from an EMBL/GenBank/DDBJ whole genome shotgun (WGS) entry which is preliminary data.</text>
</comment>
<name>A0A931GQU9_9ACTN</name>
<dbReference type="Proteomes" id="UP000614047">
    <property type="component" value="Unassembled WGS sequence"/>
</dbReference>
<organism evidence="1 2">
    <name type="scientific">Actinomadura viridis</name>
    <dbReference type="NCBI Taxonomy" id="58110"/>
    <lineage>
        <taxon>Bacteria</taxon>
        <taxon>Bacillati</taxon>
        <taxon>Actinomycetota</taxon>
        <taxon>Actinomycetes</taxon>
        <taxon>Streptosporangiales</taxon>
        <taxon>Thermomonosporaceae</taxon>
        <taxon>Actinomadura</taxon>
    </lineage>
</organism>
<evidence type="ECO:0000313" key="2">
    <source>
        <dbReference type="Proteomes" id="UP000614047"/>
    </source>
</evidence>
<reference evidence="1" key="1">
    <citation type="submission" date="2020-11" db="EMBL/GenBank/DDBJ databases">
        <title>Sequencing the genomes of 1000 actinobacteria strains.</title>
        <authorList>
            <person name="Klenk H.-P."/>
        </authorList>
    </citation>
    <scope>NUCLEOTIDE SEQUENCE</scope>
    <source>
        <strain evidence="1">DSM 43175</strain>
    </source>
</reference>
<dbReference type="InterPro" id="IPR036567">
    <property type="entry name" value="RHF-like"/>
</dbReference>
<gene>
    <name evidence="1" type="ORF">IW256_003067</name>
</gene>
<sequence>MNSTTRELPEVRFLTSGRVTAAEKEAAERALRSALGHASGTIASVAVTLSVVPGDALPRPALAQAVVELDGRKLRAQAAARDLDEAIALLRGRLAVRASHPRG</sequence>
<proteinExistence type="predicted"/>
<keyword evidence="2" id="KW-1185">Reference proteome</keyword>
<protein>
    <submittedName>
        <fullName evidence="1">Uncharacterized protein</fullName>
    </submittedName>
</protein>
<evidence type="ECO:0000313" key="1">
    <source>
        <dbReference type="EMBL" id="MBG6088954.1"/>
    </source>
</evidence>
<accession>A0A931GQU9</accession>
<dbReference type="SUPFAM" id="SSF69754">
    <property type="entry name" value="Ribosome binding protein Y (YfiA homologue)"/>
    <property type="match status" value="1"/>
</dbReference>